<keyword evidence="1" id="KW-1133">Transmembrane helix</keyword>
<dbReference type="InterPro" id="IPR011330">
    <property type="entry name" value="Glyco_hydro/deAcase_b/a-brl"/>
</dbReference>
<organism evidence="3 4">
    <name type="scientific">Anaerobranca californiensis DSM 14826</name>
    <dbReference type="NCBI Taxonomy" id="1120989"/>
    <lineage>
        <taxon>Bacteria</taxon>
        <taxon>Bacillati</taxon>
        <taxon>Bacillota</taxon>
        <taxon>Clostridia</taxon>
        <taxon>Eubacteriales</taxon>
        <taxon>Proteinivoracaceae</taxon>
        <taxon>Anaerobranca</taxon>
    </lineage>
</organism>
<sequence length="348" mass="40264">MSVYIKSITLKKLMTTLLLLTTSFSLFIFIIYQIHSSITTVNSNVTMGTINFGGIKKEEVEKYLHSIAHEFYNEPQNAYIDLETKGLIPHLNGTTLNIEETKNKIVKAKKGQLVMPVIDIIKPEKTIYDFGNIPIYRGHPIKKQVALVINVSWGNQFNDYLREMLNILEENEVKGNFFLVGKWAEKYPDLVLEIYQKGHQLGNHGYSDPYMSKLTPEAISGEIQKTNQIIFDITKYRPKYFSPPYGEKEEKIFTQSFRDNMINVLWSLDTIDWMRPGPEKIAQRVLRKLHNGAIILMHNTEQTPEGLKIILRGIKEQGYEIVTIDELLCPDFFAKKLQKKIDIDFLQK</sequence>
<feature type="domain" description="NodB homology" evidence="2">
    <location>
        <begin position="143"/>
        <end position="322"/>
    </location>
</feature>
<name>A0A1M6KDZ6_9FIRM</name>
<dbReference type="GO" id="GO:0016020">
    <property type="term" value="C:membrane"/>
    <property type="evidence" value="ECO:0007669"/>
    <property type="project" value="TreeGrafter"/>
</dbReference>
<evidence type="ECO:0000313" key="3">
    <source>
        <dbReference type="EMBL" id="SHJ57118.1"/>
    </source>
</evidence>
<dbReference type="Pfam" id="PF01522">
    <property type="entry name" value="Polysacc_deac_1"/>
    <property type="match status" value="1"/>
</dbReference>
<dbReference type="SUPFAM" id="SSF88713">
    <property type="entry name" value="Glycoside hydrolase/deacetylase"/>
    <property type="match status" value="1"/>
</dbReference>
<protein>
    <submittedName>
        <fullName evidence="3">Probable sporulation protein, polysaccharide deacetylase family</fullName>
    </submittedName>
</protein>
<dbReference type="GO" id="GO:0016810">
    <property type="term" value="F:hydrolase activity, acting on carbon-nitrogen (but not peptide) bonds"/>
    <property type="evidence" value="ECO:0007669"/>
    <property type="project" value="InterPro"/>
</dbReference>
<dbReference type="OrthoDB" id="61520at2"/>
<dbReference type="RefSeq" id="WP_072905265.1">
    <property type="nucleotide sequence ID" value="NZ_FRAI01000005.1"/>
</dbReference>
<dbReference type="InterPro" id="IPR050248">
    <property type="entry name" value="Polysacc_deacetylase_ArnD"/>
</dbReference>
<accession>A0A1M6KDZ6</accession>
<dbReference type="STRING" id="1120989.SAMN02745227_00084"/>
<dbReference type="PROSITE" id="PS51677">
    <property type="entry name" value="NODB"/>
    <property type="match status" value="1"/>
</dbReference>
<evidence type="ECO:0000313" key="4">
    <source>
        <dbReference type="Proteomes" id="UP000243547"/>
    </source>
</evidence>
<dbReference type="InterPro" id="IPR022029">
    <property type="entry name" value="YoaR-like_PG-bd"/>
</dbReference>
<keyword evidence="4" id="KW-1185">Reference proteome</keyword>
<dbReference type="Gene3D" id="3.20.20.370">
    <property type="entry name" value="Glycoside hydrolase/deacetylase"/>
    <property type="match status" value="1"/>
</dbReference>
<dbReference type="PANTHER" id="PTHR10587:SF80">
    <property type="entry name" value="CHITOOLIGOSACCHARIDE DEACETYLASE"/>
    <property type="match status" value="1"/>
</dbReference>
<evidence type="ECO:0000259" key="2">
    <source>
        <dbReference type="PROSITE" id="PS51677"/>
    </source>
</evidence>
<dbReference type="InterPro" id="IPR002509">
    <property type="entry name" value="NODB_dom"/>
</dbReference>
<gene>
    <name evidence="3" type="ORF">SAMN02745227_00084</name>
</gene>
<dbReference type="GO" id="GO:0005975">
    <property type="term" value="P:carbohydrate metabolic process"/>
    <property type="evidence" value="ECO:0007669"/>
    <property type="project" value="InterPro"/>
</dbReference>
<dbReference type="EMBL" id="FRAI01000005">
    <property type="protein sequence ID" value="SHJ57118.1"/>
    <property type="molecule type" value="Genomic_DNA"/>
</dbReference>
<keyword evidence="1" id="KW-0812">Transmembrane</keyword>
<proteinExistence type="predicted"/>
<dbReference type="Pfam" id="PF12229">
    <property type="entry name" value="PG_binding_4"/>
    <property type="match status" value="1"/>
</dbReference>
<keyword evidence="1" id="KW-0472">Membrane</keyword>
<dbReference type="PANTHER" id="PTHR10587">
    <property type="entry name" value="GLYCOSYL TRANSFERASE-RELATED"/>
    <property type="match status" value="1"/>
</dbReference>
<dbReference type="AlphaFoldDB" id="A0A1M6KDZ6"/>
<evidence type="ECO:0000256" key="1">
    <source>
        <dbReference type="SAM" id="Phobius"/>
    </source>
</evidence>
<feature type="transmembrane region" description="Helical" evidence="1">
    <location>
        <begin position="12"/>
        <end position="34"/>
    </location>
</feature>
<reference evidence="4" key="1">
    <citation type="submission" date="2016-11" db="EMBL/GenBank/DDBJ databases">
        <authorList>
            <person name="Varghese N."/>
            <person name="Submissions S."/>
        </authorList>
    </citation>
    <scope>NUCLEOTIDE SEQUENCE [LARGE SCALE GENOMIC DNA]</scope>
    <source>
        <strain evidence="4">DSM 14826</strain>
    </source>
</reference>
<dbReference type="Proteomes" id="UP000243547">
    <property type="component" value="Unassembled WGS sequence"/>
</dbReference>